<sequence>MKNKYILPIAAIALASTSLTSQAKTLDLPPGCEYGRVKSYDFKSEDVQQAVNNGYDIYQDPNYQENQQEYQDFFEALLNLFNSFDYLRVEVPKHVAQNEVFRAKGNLFDRLAYVRFNNSEFGYVGKDKSNWDANSYHNMKFSNTYGYGLVWINRASGMCSAEGVWVQKKPRIIQGNAYQSSGSVKANIQYLVDKYSTAAKDASVNARLTIRVRDDLYGRTASKTYSLSSLSGSKVISVVPANPGVNSVSVTLSDGKYSDGLSLGYVHVPGTPTPPPNCPRCQPF</sequence>
<accession>A0AAV2VSI0</accession>
<dbReference type="Proteomes" id="UP000018211">
    <property type="component" value="Unassembled WGS sequence"/>
</dbReference>
<dbReference type="EMBL" id="CAOF01000120">
    <property type="protein sequence ID" value="CCO47368.1"/>
    <property type="molecule type" value="Genomic_DNA"/>
</dbReference>
<organism evidence="2 3">
    <name type="scientific">Vibrio nigripulchritudo SOn1</name>
    <dbReference type="NCBI Taxonomy" id="1238450"/>
    <lineage>
        <taxon>Bacteria</taxon>
        <taxon>Pseudomonadati</taxon>
        <taxon>Pseudomonadota</taxon>
        <taxon>Gammaproteobacteria</taxon>
        <taxon>Vibrionales</taxon>
        <taxon>Vibrionaceae</taxon>
        <taxon>Vibrio</taxon>
    </lineage>
</organism>
<dbReference type="AlphaFoldDB" id="A0AAV2VSI0"/>
<feature type="chain" id="PRO_5043595637" evidence="1">
    <location>
        <begin position="24"/>
        <end position="284"/>
    </location>
</feature>
<feature type="signal peptide" evidence="1">
    <location>
        <begin position="1"/>
        <end position="23"/>
    </location>
</feature>
<proteinExistence type="predicted"/>
<keyword evidence="1" id="KW-0732">Signal</keyword>
<name>A0AAV2VSI0_9VIBR</name>
<gene>
    <name evidence="2" type="ORF">VIBNISOn1_30059</name>
</gene>
<dbReference type="RefSeq" id="WP_022612201.1">
    <property type="nucleotide sequence ID" value="NZ_LK391965.1"/>
</dbReference>
<comment type="caution">
    <text evidence="2">The sequence shown here is derived from an EMBL/GenBank/DDBJ whole genome shotgun (WGS) entry which is preliminary data.</text>
</comment>
<evidence type="ECO:0000313" key="3">
    <source>
        <dbReference type="Proteomes" id="UP000018211"/>
    </source>
</evidence>
<reference evidence="2 3" key="1">
    <citation type="journal article" date="2013" name="ISME J.">
        <title>Comparative genomics of pathogenic lineages of Vibrio nigripulchritudo identifies virulence-associated traits.</title>
        <authorList>
            <person name="Goudenege D."/>
            <person name="Labreuche Y."/>
            <person name="Krin E."/>
            <person name="Ansquer D."/>
            <person name="Mangenot S."/>
            <person name="Calteau A."/>
            <person name="Medigue C."/>
            <person name="Mazel D."/>
            <person name="Polz M.F."/>
            <person name="Le Roux F."/>
        </authorList>
    </citation>
    <scope>NUCLEOTIDE SEQUENCE [LARGE SCALE GENOMIC DNA]</scope>
    <source>
        <strain evidence="2 3">SOn1</strain>
    </source>
</reference>
<protein>
    <submittedName>
        <fullName evidence="2">Uncharacterized protein</fullName>
    </submittedName>
</protein>
<evidence type="ECO:0000313" key="2">
    <source>
        <dbReference type="EMBL" id="CCO47368.1"/>
    </source>
</evidence>
<evidence type="ECO:0000256" key="1">
    <source>
        <dbReference type="SAM" id="SignalP"/>
    </source>
</evidence>